<dbReference type="Proteomes" id="UP000682733">
    <property type="component" value="Unassembled WGS sequence"/>
</dbReference>
<gene>
    <name evidence="1" type="ORF">TMI583_LOCUS49763</name>
</gene>
<evidence type="ECO:0000313" key="2">
    <source>
        <dbReference type="Proteomes" id="UP000682733"/>
    </source>
</evidence>
<dbReference type="AlphaFoldDB" id="A0A8S2YGP2"/>
<protein>
    <submittedName>
        <fullName evidence="1">Uncharacterized protein</fullName>
    </submittedName>
</protein>
<evidence type="ECO:0000313" key="1">
    <source>
        <dbReference type="EMBL" id="CAF4554936.1"/>
    </source>
</evidence>
<proteinExistence type="predicted"/>
<accession>A0A8S2YGP2</accession>
<sequence length="98" mass="11518">MARKADESAQQFQQRKTSVEQARRELTLSEECFTNGSYQKECLTKQSDGITDRQRIIDNLHKYIATELYLNIVKQVTIYTNKLPGMITICQRQNRILY</sequence>
<organism evidence="1 2">
    <name type="scientific">Didymodactylos carnosus</name>
    <dbReference type="NCBI Taxonomy" id="1234261"/>
    <lineage>
        <taxon>Eukaryota</taxon>
        <taxon>Metazoa</taxon>
        <taxon>Spiralia</taxon>
        <taxon>Gnathifera</taxon>
        <taxon>Rotifera</taxon>
        <taxon>Eurotatoria</taxon>
        <taxon>Bdelloidea</taxon>
        <taxon>Philodinida</taxon>
        <taxon>Philodinidae</taxon>
        <taxon>Didymodactylos</taxon>
    </lineage>
</organism>
<comment type="caution">
    <text evidence="1">The sequence shown here is derived from an EMBL/GenBank/DDBJ whole genome shotgun (WGS) entry which is preliminary data.</text>
</comment>
<dbReference type="EMBL" id="CAJOBA010111577">
    <property type="protein sequence ID" value="CAF4554936.1"/>
    <property type="molecule type" value="Genomic_DNA"/>
</dbReference>
<name>A0A8S2YGP2_9BILA</name>
<reference evidence="1" key="1">
    <citation type="submission" date="2021-02" db="EMBL/GenBank/DDBJ databases">
        <authorList>
            <person name="Nowell W R."/>
        </authorList>
    </citation>
    <scope>NUCLEOTIDE SEQUENCE</scope>
</reference>